<dbReference type="Gene3D" id="1.25.40.10">
    <property type="entry name" value="Tetratricopeptide repeat domain"/>
    <property type="match status" value="1"/>
</dbReference>
<evidence type="ECO:0000313" key="1">
    <source>
        <dbReference type="EMBL" id="RAI42021.1"/>
    </source>
</evidence>
<protein>
    <recommendedName>
        <fullName evidence="3">Sel1 repeat family protein</fullName>
    </recommendedName>
</protein>
<dbReference type="Pfam" id="PF08238">
    <property type="entry name" value="Sel1"/>
    <property type="match status" value="2"/>
</dbReference>
<organism evidence="1 2">
    <name type="scientific">Rhodoplanes roseus</name>
    <dbReference type="NCBI Taxonomy" id="29409"/>
    <lineage>
        <taxon>Bacteria</taxon>
        <taxon>Pseudomonadati</taxon>
        <taxon>Pseudomonadota</taxon>
        <taxon>Alphaproteobacteria</taxon>
        <taxon>Hyphomicrobiales</taxon>
        <taxon>Nitrobacteraceae</taxon>
        <taxon>Rhodoplanes</taxon>
    </lineage>
</organism>
<dbReference type="InterPro" id="IPR011990">
    <property type="entry name" value="TPR-like_helical_dom_sf"/>
</dbReference>
<feature type="non-terminal residue" evidence="1">
    <location>
        <position position="1"/>
    </location>
</feature>
<keyword evidence="2" id="KW-1185">Reference proteome</keyword>
<dbReference type="SUPFAM" id="SSF81901">
    <property type="entry name" value="HCP-like"/>
    <property type="match status" value="1"/>
</dbReference>
<dbReference type="AlphaFoldDB" id="A0A327KUS6"/>
<dbReference type="InterPro" id="IPR006597">
    <property type="entry name" value="Sel1-like"/>
</dbReference>
<evidence type="ECO:0000313" key="2">
    <source>
        <dbReference type="Proteomes" id="UP000249130"/>
    </source>
</evidence>
<dbReference type="Proteomes" id="UP000249130">
    <property type="component" value="Unassembled WGS sequence"/>
</dbReference>
<proteinExistence type="predicted"/>
<comment type="caution">
    <text evidence="1">The sequence shown here is derived from an EMBL/GenBank/DDBJ whole genome shotgun (WGS) entry which is preliminary data.</text>
</comment>
<evidence type="ECO:0008006" key="3">
    <source>
        <dbReference type="Google" id="ProtNLM"/>
    </source>
</evidence>
<dbReference type="EMBL" id="NPEX01000169">
    <property type="protein sequence ID" value="RAI42021.1"/>
    <property type="molecule type" value="Genomic_DNA"/>
</dbReference>
<gene>
    <name evidence="1" type="ORF">CH341_20555</name>
</gene>
<sequence length="158" mass="16135">LRLADDSVGDRGTVRIEWGGATITPVGADAAVATLVSTASAASTPGLRGTTSAPARAEPVAPAVDPEEVAILLDRGKAFLVRGDLAAARLLLRRAAEAGDAQAALLLGSTFDPAALKQLEVVGAVGDPVQARQWYQRAAELGSADAGRRIESLSRAAR</sequence>
<reference evidence="1 2" key="1">
    <citation type="submission" date="2017-07" db="EMBL/GenBank/DDBJ databases">
        <title>Draft Genome Sequences of Select Purple Nonsulfur Bacteria.</title>
        <authorList>
            <person name="Lasarre B."/>
            <person name="Mckinlay J.B."/>
        </authorList>
    </citation>
    <scope>NUCLEOTIDE SEQUENCE [LARGE SCALE GENOMIC DNA]</scope>
    <source>
        <strain evidence="1 2">DSM 5909</strain>
    </source>
</reference>
<accession>A0A327KUS6</accession>
<name>A0A327KUS6_9BRAD</name>